<sequence length="101" mass="10809">MPSTSVQEVPSGVIIACPISKFEVRHIAGVGVLMRIHYIERADQLESGERTTLQTLLAPEQAVEIEGALKKSVQALDFGKALKKSLKALKAPSPETAPALC</sequence>
<gene>
    <name evidence="1" type="ORF">P8935_21870</name>
</gene>
<proteinExistence type="predicted"/>
<dbReference type="RefSeq" id="WP_348262432.1">
    <property type="nucleotide sequence ID" value="NZ_CP121196.1"/>
</dbReference>
<protein>
    <submittedName>
        <fullName evidence="1">Uncharacterized protein</fullName>
    </submittedName>
</protein>
<evidence type="ECO:0000313" key="1">
    <source>
        <dbReference type="EMBL" id="XBH17201.1"/>
    </source>
</evidence>
<reference evidence="1" key="1">
    <citation type="submission" date="2023-03" db="EMBL/GenBank/DDBJ databases">
        <title>Edaphobacter sp.</title>
        <authorList>
            <person name="Huber K.J."/>
            <person name="Papendorf J."/>
            <person name="Pilke C."/>
            <person name="Bunk B."/>
            <person name="Sproeer C."/>
            <person name="Pester M."/>
        </authorList>
    </citation>
    <scope>NUCLEOTIDE SEQUENCE</scope>
    <source>
        <strain evidence="1">DSM 110680</strain>
    </source>
</reference>
<dbReference type="AlphaFoldDB" id="A0AAU7DII7"/>
<dbReference type="EMBL" id="CP121196">
    <property type="protein sequence ID" value="XBH17201.1"/>
    <property type="molecule type" value="Genomic_DNA"/>
</dbReference>
<name>A0AAU7DII7_9BACT</name>
<organism evidence="1">
    <name type="scientific">Telmatobacter sp. DSM 110680</name>
    <dbReference type="NCBI Taxonomy" id="3036704"/>
    <lineage>
        <taxon>Bacteria</taxon>
        <taxon>Pseudomonadati</taxon>
        <taxon>Acidobacteriota</taxon>
        <taxon>Terriglobia</taxon>
        <taxon>Terriglobales</taxon>
        <taxon>Acidobacteriaceae</taxon>
        <taxon>Telmatobacter</taxon>
    </lineage>
</organism>
<accession>A0AAU7DII7</accession>